<evidence type="ECO:0000259" key="1">
    <source>
        <dbReference type="PROSITE" id="PS51384"/>
    </source>
</evidence>
<comment type="caution">
    <text evidence="2">The sequence shown here is derived from an EMBL/GenBank/DDBJ whole genome shotgun (WGS) entry which is preliminary data.</text>
</comment>
<accession>A0A917SF69</accession>
<organism evidence="2 3">
    <name type="scientific">Microlunatus endophyticus</name>
    <dbReference type="NCBI Taxonomy" id="1716077"/>
    <lineage>
        <taxon>Bacteria</taxon>
        <taxon>Bacillati</taxon>
        <taxon>Actinomycetota</taxon>
        <taxon>Actinomycetes</taxon>
        <taxon>Propionibacteriales</taxon>
        <taxon>Propionibacteriaceae</taxon>
        <taxon>Microlunatus</taxon>
    </lineage>
</organism>
<reference evidence="2" key="1">
    <citation type="journal article" date="2014" name="Int. J. Syst. Evol. Microbiol.">
        <title>Complete genome sequence of Corynebacterium casei LMG S-19264T (=DSM 44701T), isolated from a smear-ripened cheese.</title>
        <authorList>
            <consortium name="US DOE Joint Genome Institute (JGI-PGF)"/>
            <person name="Walter F."/>
            <person name="Albersmeier A."/>
            <person name="Kalinowski J."/>
            <person name="Ruckert C."/>
        </authorList>
    </citation>
    <scope>NUCLEOTIDE SEQUENCE</scope>
    <source>
        <strain evidence="2">CGMCC 4.7306</strain>
    </source>
</reference>
<gene>
    <name evidence="2" type="ORF">GCM10011575_33940</name>
</gene>
<dbReference type="Pfam" id="PF04954">
    <property type="entry name" value="SIP"/>
    <property type="match status" value="1"/>
</dbReference>
<sequence>MTDFFHARVIKVQWLGPRLVRVSFGGEDLRNFSSTGSPDESISVILPRPGDTKPPLPVVTDKGWDYPDGEAPSRTYTVRRHDPLTSQVVVEFALHTRGIAADWARHVRPGAVVGLSAPHARYRPDPDDHRVQLFGDLPALPAVGRILQTLGPDCSAEVWLEVPTPADMIELPTDPRISVNWHVAGYGTPRPSRVLDLVVAEADPAPGTHVWVAAEATPARLARRHLRHELHAPSSRYTTCGYWRMDQEDWTDRYEKTDLDLVRLFTRLREDGKTDDEIADAVDAALAAEGL</sequence>
<evidence type="ECO:0000313" key="3">
    <source>
        <dbReference type="Proteomes" id="UP000613840"/>
    </source>
</evidence>
<dbReference type="InterPro" id="IPR007037">
    <property type="entry name" value="SIP_rossman_dom"/>
</dbReference>
<dbReference type="GO" id="GO:0016491">
    <property type="term" value="F:oxidoreductase activity"/>
    <property type="evidence" value="ECO:0007669"/>
    <property type="project" value="InterPro"/>
</dbReference>
<dbReference type="InterPro" id="IPR039374">
    <property type="entry name" value="SIP_fam"/>
</dbReference>
<proteinExistence type="predicted"/>
<dbReference type="InterPro" id="IPR013113">
    <property type="entry name" value="SIP_FAD-bd"/>
</dbReference>
<dbReference type="Proteomes" id="UP000613840">
    <property type="component" value="Unassembled WGS sequence"/>
</dbReference>
<dbReference type="Gene3D" id="3.40.50.80">
    <property type="entry name" value="Nucleotide-binding domain of ferredoxin-NADP reductase (FNR) module"/>
    <property type="match status" value="1"/>
</dbReference>
<dbReference type="PANTHER" id="PTHR30157">
    <property type="entry name" value="FERRIC REDUCTASE, NADPH-DEPENDENT"/>
    <property type="match status" value="1"/>
</dbReference>
<dbReference type="PROSITE" id="PS51384">
    <property type="entry name" value="FAD_FR"/>
    <property type="match status" value="1"/>
</dbReference>
<reference evidence="2" key="2">
    <citation type="submission" date="2020-09" db="EMBL/GenBank/DDBJ databases">
        <authorList>
            <person name="Sun Q."/>
            <person name="Zhou Y."/>
        </authorList>
    </citation>
    <scope>NUCLEOTIDE SEQUENCE</scope>
    <source>
        <strain evidence="2">CGMCC 4.7306</strain>
    </source>
</reference>
<dbReference type="InterPro" id="IPR039261">
    <property type="entry name" value="FNR_nucleotide-bd"/>
</dbReference>
<dbReference type="RefSeq" id="WP_188896567.1">
    <property type="nucleotide sequence ID" value="NZ_BMMZ01000009.1"/>
</dbReference>
<evidence type="ECO:0000313" key="2">
    <source>
        <dbReference type="EMBL" id="GGL72870.1"/>
    </source>
</evidence>
<protein>
    <submittedName>
        <fullName evidence="2">Siderophore-interacting protein</fullName>
    </submittedName>
</protein>
<dbReference type="SUPFAM" id="SSF63380">
    <property type="entry name" value="Riboflavin synthase domain-like"/>
    <property type="match status" value="1"/>
</dbReference>
<dbReference type="AlphaFoldDB" id="A0A917SF69"/>
<dbReference type="InterPro" id="IPR017938">
    <property type="entry name" value="Riboflavin_synthase-like_b-brl"/>
</dbReference>
<dbReference type="EMBL" id="BMMZ01000009">
    <property type="protein sequence ID" value="GGL72870.1"/>
    <property type="molecule type" value="Genomic_DNA"/>
</dbReference>
<dbReference type="Gene3D" id="2.40.30.10">
    <property type="entry name" value="Translation factors"/>
    <property type="match status" value="1"/>
</dbReference>
<dbReference type="PANTHER" id="PTHR30157:SF0">
    <property type="entry name" value="NADPH-DEPENDENT FERRIC-CHELATE REDUCTASE"/>
    <property type="match status" value="1"/>
</dbReference>
<dbReference type="Pfam" id="PF08021">
    <property type="entry name" value="FAD_binding_9"/>
    <property type="match status" value="1"/>
</dbReference>
<dbReference type="CDD" id="cd06193">
    <property type="entry name" value="siderophore_interacting"/>
    <property type="match status" value="1"/>
</dbReference>
<name>A0A917SF69_9ACTN</name>
<keyword evidence="3" id="KW-1185">Reference proteome</keyword>
<feature type="domain" description="FAD-binding FR-type" evidence="1">
    <location>
        <begin position="2"/>
        <end position="125"/>
    </location>
</feature>
<dbReference type="InterPro" id="IPR017927">
    <property type="entry name" value="FAD-bd_FR_type"/>
</dbReference>